<feature type="chain" id="PRO_5037525205" evidence="2">
    <location>
        <begin position="27"/>
        <end position="103"/>
    </location>
</feature>
<evidence type="ECO:0000256" key="1">
    <source>
        <dbReference type="SAM" id="MobiDB-lite"/>
    </source>
</evidence>
<dbReference type="Proteomes" id="UP000887566">
    <property type="component" value="Unplaced"/>
</dbReference>
<name>A0A914UVF9_9BILA</name>
<protein>
    <submittedName>
        <fullName evidence="4">Uncharacterized protein</fullName>
    </submittedName>
</protein>
<evidence type="ECO:0000256" key="2">
    <source>
        <dbReference type="SAM" id="SignalP"/>
    </source>
</evidence>
<reference evidence="4" key="1">
    <citation type="submission" date="2022-11" db="UniProtKB">
        <authorList>
            <consortium name="WormBaseParasite"/>
        </authorList>
    </citation>
    <scope>IDENTIFICATION</scope>
</reference>
<dbReference type="WBParaSite" id="PSAMB.scaffold1271size55132.g12246.t1">
    <property type="protein sequence ID" value="PSAMB.scaffold1271size55132.g12246.t1"/>
    <property type="gene ID" value="PSAMB.scaffold1271size55132.g12246"/>
</dbReference>
<evidence type="ECO:0000313" key="4">
    <source>
        <dbReference type="WBParaSite" id="PSAMB.scaffold1271size55132.g12246.t1"/>
    </source>
</evidence>
<organism evidence="3 4">
    <name type="scientific">Plectus sambesii</name>
    <dbReference type="NCBI Taxonomy" id="2011161"/>
    <lineage>
        <taxon>Eukaryota</taxon>
        <taxon>Metazoa</taxon>
        <taxon>Ecdysozoa</taxon>
        <taxon>Nematoda</taxon>
        <taxon>Chromadorea</taxon>
        <taxon>Plectida</taxon>
        <taxon>Plectina</taxon>
        <taxon>Plectoidea</taxon>
        <taxon>Plectidae</taxon>
        <taxon>Plectus</taxon>
    </lineage>
</organism>
<accession>A0A914UVF9</accession>
<keyword evidence="2" id="KW-0732">Signal</keyword>
<feature type="signal peptide" evidence="2">
    <location>
        <begin position="1"/>
        <end position="26"/>
    </location>
</feature>
<sequence length="103" mass="11921">MACHNYYLALIFVLFFVLAVLPPSEASLSLARFKELERTVRDHAHAADDNLSGGVSDYRTDPVDITEQPQNETERSQGEGTNSWWRLGHPFMRFQRFQRAQKH</sequence>
<evidence type="ECO:0000313" key="3">
    <source>
        <dbReference type="Proteomes" id="UP000887566"/>
    </source>
</evidence>
<dbReference type="AlphaFoldDB" id="A0A914UVF9"/>
<keyword evidence="3" id="KW-1185">Reference proteome</keyword>
<feature type="region of interest" description="Disordered" evidence="1">
    <location>
        <begin position="44"/>
        <end position="87"/>
    </location>
</feature>
<proteinExistence type="predicted"/>